<keyword evidence="2" id="KW-1185">Reference proteome</keyword>
<protein>
    <submittedName>
        <fullName evidence="1">Uncharacterized protein</fullName>
    </submittedName>
</protein>
<name>A0A510UPS6_9CELL</name>
<evidence type="ECO:0000313" key="2">
    <source>
        <dbReference type="Proteomes" id="UP000321386"/>
    </source>
</evidence>
<dbReference type="RefSeq" id="WP_146804976.1">
    <property type="nucleotide sequence ID" value="NZ_BJUA01000002.1"/>
</dbReference>
<proteinExistence type="predicted"/>
<dbReference type="EMBL" id="BJUA01000002">
    <property type="protein sequence ID" value="GEK16658.1"/>
    <property type="molecule type" value="Genomic_DNA"/>
</dbReference>
<accession>A0A510UPS6</accession>
<dbReference type="Proteomes" id="UP000321386">
    <property type="component" value="Unassembled WGS sequence"/>
</dbReference>
<organism evidence="1 2">
    <name type="scientific">Cellulomonas persica</name>
    <dbReference type="NCBI Taxonomy" id="76861"/>
    <lineage>
        <taxon>Bacteria</taxon>
        <taxon>Bacillati</taxon>
        <taxon>Actinomycetota</taxon>
        <taxon>Actinomycetes</taxon>
        <taxon>Micrococcales</taxon>
        <taxon>Cellulomonadaceae</taxon>
        <taxon>Cellulomonas</taxon>
    </lineage>
</organism>
<reference evidence="1 2" key="1">
    <citation type="submission" date="2019-07" db="EMBL/GenBank/DDBJ databases">
        <title>Whole genome shotgun sequence of Cellulomonas persica NBRC 101101.</title>
        <authorList>
            <person name="Hosoyama A."/>
            <person name="Uohara A."/>
            <person name="Ohji S."/>
            <person name="Ichikawa N."/>
        </authorList>
    </citation>
    <scope>NUCLEOTIDE SEQUENCE [LARGE SCALE GENOMIC DNA]</scope>
    <source>
        <strain evidence="1 2">NBRC 101101</strain>
    </source>
</reference>
<evidence type="ECO:0000313" key="1">
    <source>
        <dbReference type="EMBL" id="GEK16658.1"/>
    </source>
</evidence>
<gene>
    <name evidence="1" type="ORF">CPE01_03910</name>
</gene>
<dbReference type="AlphaFoldDB" id="A0A510UPS6"/>
<dbReference type="OrthoDB" id="5145397at2"/>
<comment type="caution">
    <text evidence="1">The sequence shown here is derived from an EMBL/GenBank/DDBJ whole genome shotgun (WGS) entry which is preliminary data.</text>
</comment>
<sequence>MRDRLTLPAGTRPTRRVNGIVALVPALVLGAALAGCSSSEPARLDTPLAASDQPLLTAEPTADATFEPLDGEHGSVGELADGFPTDLVPLPDDADILVSAAQVDPDGAFTEISLNLRTTLSADDLMASLATALTGAGFTQSPVASPPAGVAAQSTFARETGEVVTVAVLDRDGVRTLTLGGRVAVA</sequence>